<name>A0A4Q8AJZ3_9MICO</name>
<proteinExistence type="predicted"/>
<dbReference type="OrthoDB" id="4742108at2"/>
<evidence type="ECO:0008006" key="3">
    <source>
        <dbReference type="Google" id="ProtNLM"/>
    </source>
</evidence>
<reference evidence="1 2" key="1">
    <citation type="submission" date="2019-02" db="EMBL/GenBank/DDBJ databases">
        <title>Sequencing the genomes of 1000 actinobacteria strains.</title>
        <authorList>
            <person name="Klenk H.-P."/>
        </authorList>
    </citation>
    <scope>NUCLEOTIDE SEQUENCE [LARGE SCALE GENOMIC DNA]</scope>
    <source>
        <strain evidence="1 2">DSM 18319</strain>
    </source>
</reference>
<dbReference type="RefSeq" id="WP_130504697.1">
    <property type="nucleotide sequence ID" value="NZ_SHLC01000001.1"/>
</dbReference>
<sequence length="168" mass="18219">MTHADRDDATIALLVESAEAAGLKRRERPDALLVLRDPEMTYTLSERDGLFIVQSSDRGTAPWLAMASEQLEVAAAGLLLLIAVPLRQQLGLPHLEAPRELADGVTLVPDVDGLRLSWSEAGQQRSAWFPDSHAGRRSAVEFSHAAGHPPEMVAVSVRDPRGAPLFAR</sequence>
<dbReference type="AlphaFoldDB" id="A0A4Q8AJZ3"/>
<keyword evidence="2" id="KW-1185">Reference proteome</keyword>
<gene>
    <name evidence="1" type="ORF">EV379_0423</name>
</gene>
<accession>A0A4Q8AJZ3</accession>
<evidence type="ECO:0000313" key="2">
    <source>
        <dbReference type="Proteomes" id="UP000291483"/>
    </source>
</evidence>
<dbReference type="Proteomes" id="UP000291483">
    <property type="component" value="Unassembled WGS sequence"/>
</dbReference>
<organism evidence="1 2">
    <name type="scientific">Microterricola gilva</name>
    <dbReference type="NCBI Taxonomy" id="393267"/>
    <lineage>
        <taxon>Bacteria</taxon>
        <taxon>Bacillati</taxon>
        <taxon>Actinomycetota</taxon>
        <taxon>Actinomycetes</taxon>
        <taxon>Micrococcales</taxon>
        <taxon>Microbacteriaceae</taxon>
        <taxon>Microterricola</taxon>
    </lineage>
</organism>
<comment type="caution">
    <text evidence="1">The sequence shown here is derived from an EMBL/GenBank/DDBJ whole genome shotgun (WGS) entry which is preliminary data.</text>
</comment>
<dbReference type="EMBL" id="SHLC01000001">
    <property type="protein sequence ID" value="RZU64129.1"/>
    <property type="molecule type" value="Genomic_DNA"/>
</dbReference>
<evidence type="ECO:0000313" key="1">
    <source>
        <dbReference type="EMBL" id="RZU64129.1"/>
    </source>
</evidence>
<protein>
    <recommendedName>
        <fullName evidence="3">Immunity protein 61 of polymorphic toxin system</fullName>
    </recommendedName>
</protein>